<protein>
    <recommendedName>
        <fullName evidence="13">DWNN-domain-containing protein</fullName>
    </recommendedName>
</protein>
<dbReference type="GO" id="GO:0016567">
    <property type="term" value="P:protein ubiquitination"/>
    <property type="evidence" value="ECO:0007669"/>
    <property type="project" value="InterPro"/>
</dbReference>
<dbReference type="SUPFAM" id="SSF57756">
    <property type="entry name" value="Retrovirus zinc finger-like domains"/>
    <property type="match status" value="1"/>
</dbReference>
<feature type="compositionally biased region" description="Polar residues" evidence="8">
    <location>
        <begin position="428"/>
        <end position="444"/>
    </location>
</feature>
<dbReference type="GO" id="GO:0006511">
    <property type="term" value="P:ubiquitin-dependent protein catabolic process"/>
    <property type="evidence" value="ECO:0007669"/>
    <property type="project" value="TreeGrafter"/>
</dbReference>
<gene>
    <name evidence="11" type="ORF">CVT25_000754</name>
</gene>
<keyword evidence="12" id="KW-1185">Reference proteome</keyword>
<feature type="domain" description="DWNN" evidence="10">
    <location>
        <begin position="5"/>
        <end position="78"/>
    </location>
</feature>
<dbReference type="PANTHER" id="PTHR15439">
    <property type="entry name" value="RETINOBLASTOMA-BINDING PROTEIN 6"/>
    <property type="match status" value="1"/>
</dbReference>
<organism evidence="11 12">
    <name type="scientific">Psilocybe cyanescens</name>
    <dbReference type="NCBI Taxonomy" id="93625"/>
    <lineage>
        <taxon>Eukaryota</taxon>
        <taxon>Fungi</taxon>
        <taxon>Dikarya</taxon>
        <taxon>Basidiomycota</taxon>
        <taxon>Agaricomycotina</taxon>
        <taxon>Agaricomycetes</taxon>
        <taxon>Agaricomycetidae</taxon>
        <taxon>Agaricales</taxon>
        <taxon>Agaricineae</taxon>
        <taxon>Strophariaceae</taxon>
        <taxon>Psilocybe</taxon>
    </lineage>
</organism>
<dbReference type="GO" id="GO:0003676">
    <property type="term" value="F:nucleic acid binding"/>
    <property type="evidence" value="ECO:0007669"/>
    <property type="project" value="InterPro"/>
</dbReference>
<dbReference type="Proteomes" id="UP000283269">
    <property type="component" value="Unassembled WGS sequence"/>
</dbReference>
<evidence type="ECO:0000256" key="8">
    <source>
        <dbReference type="SAM" id="MobiDB-lite"/>
    </source>
</evidence>
<feature type="domain" description="CCHC-type" evidence="9">
    <location>
        <begin position="224"/>
        <end position="238"/>
    </location>
</feature>
<feature type="region of interest" description="Disordered" evidence="8">
    <location>
        <begin position="425"/>
        <end position="444"/>
    </location>
</feature>
<dbReference type="GO" id="GO:0061630">
    <property type="term" value="F:ubiquitin protein ligase activity"/>
    <property type="evidence" value="ECO:0007669"/>
    <property type="project" value="InterPro"/>
</dbReference>
<dbReference type="Pfam" id="PF13696">
    <property type="entry name" value="zf-CCHC_2"/>
    <property type="match status" value="1"/>
</dbReference>
<comment type="caution">
    <text evidence="11">The sequence shown here is derived from an EMBL/GenBank/DDBJ whole genome shotgun (WGS) entry which is preliminary data.</text>
</comment>
<dbReference type="GO" id="GO:0006397">
    <property type="term" value="P:mRNA processing"/>
    <property type="evidence" value="ECO:0007669"/>
    <property type="project" value="UniProtKB-KW"/>
</dbReference>
<dbReference type="GO" id="GO:0008270">
    <property type="term" value="F:zinc ion binding"/>
    <property type="evidence" value="ECO:0007669"/>
    <property type="project" value="UniProtKB-KW"/>
</dbReference>
<dbReference type="PROSITE" id="PS51282">
    <property type="entry name" value="DWNN"/>
    <property type="match status" value="1"/>
</dbReference>
<feature type="region of interest" description="Disordered" evidence="8">
    <location>
        <begin position="392"/>
        <end position="420"/>
    </location>
</feature>
<dbReference type="GO" id="GO:0005634">
    <property type="term" value="C:nucleus"/>
    <property type="evidence" value="ECO:0007669"/>
    <property type="project" value="UniProtKB-SubCell"/>
</dbReference>
<feature type="region of interest" description="Disordered" evidence="8">
    <location>
        <begin position="93"/>
        <end position="157"/>
    </location>
</feature>
<dbReference type="InterPro" id="IPR025829">
    <property type="entry name" value="Zn_knuckle_CX2CX3GHX4C"/>
</dbReference>
<dbReference type="Gene3D" id="3.30.40.10">
    <property type="entry name" value="Zinc/RING finger domain, C3HC4 (zinc finger)"/>
    <property type="match status" value="1"/>
</dbReference>
<feature type="compositionally biased region" description="Polar residues" evidence="8">
    <location>
        <begin position="133"/>
        <end position="144"/>
    </location>
</feature>
<dbReference type="EMBL" id="NHYD01001227">
    <property type="protein sequence ID" value="PPQ91879.1"/>
    <property type="molecule type" value="Genomic_DNA"/>
</dbReference>
<dbReference type="FunCoup" id="A0A409XM59">
    <property type="interactions" value="219"/>
</dbReference>
<evidence type="ECO:0000256" key="4">
    <source>
        <dbReference type="ARBA" id="ARBA00022771"/>
    </source>
</evidence>
<evidence type="ECO:0000256" key="3">
    <source>
        <dbReference type="ARBA" id="ARBA00022723"/>
    </source>
</evidence>
<keyword evidence="2" id="KW-0507">mRNA processing</keyword>
<dbReference type="PROSITE" id="PS50158">
    <property type="entry name" value="ZF_CCHC"/>
    <property type="match status" value="1"/>
</dbReference>
<dbReference type="InParanoid" id="A0A409XM59"/>
<dbReference type="AlphaFoldDB" id="A0A409XM59"/>
<evidence type="ECO:0000256" key="2">
    <source>
        <dbReference type="ARBA" id="ARBA00022664"/>
    </source>
</evidence>
<dbReference type="InterPro" id="IPR036875">
    <property type="entry name" value="Znf_CCHC_sf"/>
</dbReference>
<name>A0A409XM59_PSICY</name>
<feature type="compositionally biased region" description="Polar residues" evidence="8">
    <location>
        <begin position="401"/>
        <end position="417"/>
    </location>
</feature>
<reference evidence="11 12" key="1">
    <citation type="journal article" date="2018" name="Evol. Lett.">
        <title>Horizontal gene cluster transfer increased hallucinogenic mushroom diversity.</title>
        <authorList>
            <person name="Reynolds H.T."/>
            <person name="Vijayakumar V."/>
            <person name="Gluck-Thaler E."/>
            <person name="Korotkin H.B."/>
            <person name="Matheny P.B."/>
            <person name="Slot J.C."/>
        </authorList>
    </citation>
    <scope>NUCLEOTIDE SEQUENCE [LARGE SCALE GENOMIC DNA]</scope>
    <source>
        <strain evidence="11 12">2631</strain>
    </source>
</reference>
<accession>A0A409XM59</accession>
<evidence type="ECO:0000259" key="10">
    <source>
        <dbReference type="PROSITE" id="PS51282"/>
    </source>
</evidence>
<dbReference type="InterPro" id="IPR013083">
    <property type="entry name" value="Znf_RING/FYVE/PHD"/>
</dbReference>
<feature type="region of interest" description="Disordered" evidence="8">
    <location>
        <begin position="569"/>
        <end position="612"/>
    </location>
</feature>
<evidence type="ECO:0000313" key="12">
    <source>
        <dbReference type="Proteomes" id="UP000283269"/>
    </source>
</evidence>
<proteinExistence type="predicted"/>
<evidence type="ECO:0000259" key="9">
    <source>
        <dbReference type="PROSITE" id="PS50158"/>
    </source>
</evidence>
<dbReference type="InterPro" id="IPR001878">
    <property type="entry name" value="Znf_CCHC"/>
</dbReference>
<evidence type="ECO:0000256" key="6">
    <source>
        <dbReference type="ARBA" id="ARBA00023242"/>
    </source>
</evidence>
<dbReference type="SUPFAM" id="SSF57850">
    <property type="entry name" value="RING/U-box"/>
    <property type="match status" value="1"/>
</dbReference>
<dbReference type="FunFam" id="4.10.60.10:FF:000005">
    <property type="entry name" value="E3 ubiquitin-protein ligase RBBP6"/>
    <property type="match status" value="1"/>
</dbReference>
<dbReference type="SMART" id="SM00343">
    <property type="entry name" value="ZnF_C2HC"/>
    <property type="match status" value="1"/>
</dbReference>
<evidence type="ECO:0008006" key="13">
    <source>
        <dbReference type="Google" id="ProtNLM"/>
    </source>
</evidence>
<comment type="subcellular location">
    <subcellularLocation>
        <location evidence="1">Nucleus</location>
    </subcellularLocation>
</comment>
<dbReference type="STRING" id="93625.A0A409XM59"/>
<evidence type="ECO:0000256" key="1">
    <source>
        <dbReference type="ARBA" id="ARBA00004123"/>
    </source>
</evidence>
<dbReference type="InterPro" id="IPR014891">
    <property type="entry name" value="DWNN_domain"/>
</dbReference>
<keyword evidence="3" id="KW-0479">Metal-binding</keyword>
<dbReference type="Pfam" id="PF08783">
    <property type="entry name" value="DWNN"/>
    <property type="match status" value="1"/>
</dbReference>
<evidence type="ECO:0000313" key="11">
    <source>
        <dbReference type="EMBL" id="PPQ91879.1"/>
    </source>
</evidence>
<dbReference type="InterPro" id="IPR033489">
    <property type="entry name" value="RBBP6"/>
</dbReference>
<dbReference type="OrthoDB" id="106784at2759"/>
<dbReference type="SMART" id="SM01180">
    <property type="entry name" value="DWNN"/>
    <property type="match status" value="1"/>
</dbReference>
<evidence type="ECO:0000256" key="7">
    <source>
        <dbReference type="PROSITE-ProRule" id="PRU00047"/>
    </source>
</evidence>
<dbReference type="Gene3D" id="3.10.20.90">
    <property type="entry name" value="Phosphatidylinositol 3-kinase Catalytic Subunit, Chain A, domain 1"/>
    <property type="match status" value="1"/>
</dbReference>
<keyword evidence="4 7" id="KW-0863">Zinc-finger</keyword>
<dbReference type="PANTHER" id="PTHR15439:SF0">
    <property type="entry name" value="CELL DIVISION CYCLE AND APOPTOSIS REGULATOR PROTEIN 1-RELATED"/>
    <property type="match status" value="1"/>
</dbReference>
<dbReference type="CDD" id="cd16620">
    <property type="entry name" value="vRING-HC-C4C4_RBBP6"/>
    <property type="match status" value="1"/>
</dbReference>
<evidence type="ECO:0000256" key="5">
    <source>
        <dbReference type="ARBA" id="ARBA00022833"/>
    </source>
</evidence>
<keyword evidence="5" id="KW-0862">Zinc</keyword>
<sequence length="612" mass="67285">MASSVFYKFNSRKDESRVSFDGTGISVFDLKREIILANNMGKANDFDLYVYDATSKQEFKDDSQVIPRSSSVIVKRLPASRPGKGKASLYVNGGGPASIPTSEPVSRGGSAPGGLTWHKGSMSKRFDGKEEPTTVSPSKQSTPNFLLHPKQTPVASHVTKDDEAAAMAAMFQAQTQNWEETQEKMSHSQRIYNNTRGTGFNRGGKPFQPHQPHNDKPLPPSYVCYRCGQKGHWIQDCPTNSDREFDNRPRIKRTTGIPRSMLKAVENPNSSELTQGVMVTPDGGYVVAQPDLASWQKQVARVKGLTALEVREKVPSDSSLACPIDNKLFRDAVKTPCCNKAYCEECIQTYLLERDFICPNCQKKIPSLDKLAVDKPTRTKVADYIEKAIEESKKEGGEDATASNSKSDGNANGTQVKKNFPAKHISVESGTPDDSNLGEQDIYSDQQPDLNMDMSQMLVDQIPQLQAQINQISQALQNPNLPRAVRQQTEMQQHQLQIQLSQAQAVSAALAVATFQQQQVAAAQSVAGAGMGGFGVGVGVGMNGFQQQQQQQQMGGWNQYVGGGAGGQGLGQDSAYQRLPINNRRRNLKRDRPSDFFETTNPDGSKIPRYWE</sequence>
<dbReference type="Gene3D" id="4.10.60.10">
    <property type="entry name" value="Zinc finger, CCHC-type"/>
    <property type="match status" value="1"/>
</dbReference>
<keyword evidence="6" id="KW-0539">Nucleus</keyword>